<accession>A0ABM8QBK5</accession>
<dbReference type="GO" id="GO:0034979">
    <property type="term" value="F:NAD-dependent protein lysine deacetylase activity"/>
    <property type="evidence" value="ECO:0007669"/>
    <property type="project" value="UniProtKB-EC"/>
</dbReference>
<evidence type="ECO:0000256" key="3">
    <source>
        <dbReference type="ARBA" id="ARBA00023027"/>
    </source>
</evidence>
<keyword evidence="3" id="KW-0520">NAD</keyword>
<dbReference type="Gene3D" id="3.30.1600.10">
    <property type="entry name" value="SIR2/SIRT2 'Small Domain"/>
    <property type="match status" value="1"/>
</dbReference>
<dbReference type="EMBL" id="CAJNBK010000001">
    <property type="protein sequence ID" value="CAE6688206.1"/>
    <property type="molecule type" value="Genomic_DNA"/>
</dbReference>
<name>A0ABM8QBK5_9BURK</name>
<keyword evidence="4" id="KW-0862">Zinc</keyword>
<dbReference type="EC" id="2.3.1.286" evidence="1"/>
<sequence>MTTTSIADLLINTQRDLRVTDDIAAGALTETVKLLKAAIPFLLPVRIVTGHFSPLEIAREAADEPYTQIVLKWFIEFATHPKWEVDDLTDFIGKARHVVSDQIEHFLKQKQSDVPRSLRKLAQLECDLCDGVMIRWLSVTNFVRLFDLAFRWDIHCLTNDTQGVLDELGLTKESMFDLPDSEIVRLQLLERIKAENKQHVADFETFLRDDLEGVKLEQIVISVTNAHAAVHSESIYRSLAMTTINEQLKIADWLRDADGILITAGAGMGVDSGLPDFRGENGFWRAYPALKAEGFGFQDIANGEAFRNHPIRTWGFYGHRLNLYRRTVPHAGYDILRRWSSMTARGAFVFTSNVDGHFQKAGFPENRVVECHGSIHFLQCSRACLHDVWSAGQFQPEVDDEQCFLTSPLPRCPKCGSVARPNILMFNDWDWTETREKRQRMRFEAWLLSVERLVVIEVGAGGAIPTVRNISERNGPRVIRINTDDYAIDPQKGIGLQGGALDLLRALDESLN</sequence>
<feature type="binding site" evidence="4">
    <location>
        <position position="415"/>
    </location>
    <ligand>
        <name>Zn(2+)</name>
        <dbReference type="ChEBI" id="CHEBI:29105"/>
    </ligand>
</feature>
<feature type="domain" description="Deacetylase sirtuin-type" evidence="5">
    <location>
        <begin position="243"/>
        <end position="512"/>
    </location>
</feature>
<dbReference type="SUPFAM" id="SSF52467">
    <property type="entry name" value="DHS-like NAD/FAD-binding domain"/>
    <property type="match status" value="1"/>
</dbReference>
<proteinExistence type="predicted"/>
<dbReference type="InterPro" id="IPR029035">
    <property type="entry name" value="DHS-like_NAD/FAD-binding_dom"/>
</dbReference>
<feature type="binding site" evidence="4">
    <location>
        <position position="380"/>
    </location>
    <ligand>
        <name>Zn(2+)</name>
        <dbReference type="ChEBI" id="CHEBI:29105"/>
    </ligand>
</feature>
<dbReference type="Pfam" id="PF02146">
    <property type="entry name" value="SIR2"/>
    <property type="match status" value="1"/>
</dbReference>
<dbReference type="InterPro" id="IPR003000">
    <property type="entry name" value="Sirtuin"/>
</dbReference>
<dbReference type="Gene3D" id="3.40.50.1220">
    <property type="entry name" value="TPP-binding domain"/>
    <property type="match status" value="1"/>
</dbReference>
<keyword evidence="4" id="KW-0479">Metal-binding</keyword>
<dbReference type="PANTHER" id="PTHR11085:SF4">
    <property type="entry name" value="NAD-DEPENDENT PROTEIN DEACYLASE"/>
    <property type="match status" value="1"/>
</dbReference>
<evidence type="ECO:0000313" key="7">
    <source>
        <dbReference type="Proteomes" id="UP000672526"/>
    </source>
</evidence>
<dbReference type="PROSITE" id="PS50305">
    <property type="entry name" value="SIRTUIN"/>
    <property type="match status" value="1"/>
</dbReference>
<feature type="binding site" evidence="4">
    <location>
        <position position="412"/>
    </location>
    <ligand>
        <name>Zn(2+)</name>
        <dbReference type="ChEBI" id="CHEBI:29105"/>
    </ligand>
</feature>
<evidence type="ECO:0000256" key="4">
    <source>
        <dbReference type="PROSITE-ProRule" id="PRU00236"/>
    </source>
</evidence>
<dbReference type="InterPro" id="IPR050134">
    <property type="entry name" value="NAD-dep_sirtuin_deacylases"/>
</dbReference>
<dbReference type="Proteomes" id="UP000672526">
    <property type="component" value="Unassembled WGS sequence"/>
</dbReference>
<gene>
    <name evidence="6" type="primary">cobB_1</name>
    <name evidence="6" type="ORF">R69888_00089</name>
</gene>
<evidence type="ECO:0000313" key="6">
    <source>
        <dbReference type="EMBL" id="CAE6688206.1"/>
    </source>
</evidence>
<keyword evidence="6" id="KW-0012">Acyltransferase</keyword>
<dbReference type="PANTHER" id="PTHR11085">
    <property type="entry name" value="NAD-DEPENDENT PROTEIN DEACYLASE SIRTUIN-5, MITOCHONDRIAL-RELATED"/>
    <property type="match status" value="1"/>
</dbReference>
<dbReference type="InterPro" id="IPR026591">
    <property type="entry name" value="Sirtuin_cat_small_dom_sf"/>
</dbReference>
<dbReference type="InterPro" id="IPR026590">
    <property type="entry name" value="Ssirtuin_cat_dom"/>
</dbReference>
<keyword evidence="7" id="KW-1185">Reference proteome</keyword>
<organism evidence="6 7">
    <name type="scientific">Paraburkholderia haematera</name>
    <dbReference type="NCBI Taxonomy" id="2793077"/>
    <lineage>
        <taxon>Bacteria</taxon>
        <taxon>Pseudomonadati</taxon>
        <taxon>Pseudomonadota</taxon>
        <taxon>Betaproteobacteria</taxon>
        <taxon>Burkholderiales</taxon>
        <taxon>Burkholderiaceae</taxon>
        <taxon>Paraburkholderia</taxon>
    </lineage>
</organism>
<evidence type="ECO:0000259" key="5">
    <source>
        <dbReference type="PROSITE" id="PS50305"/>
    </source>
</evidence>
<keyword evidence="2 6" id="KW-0808">Transferase</keyword>
<comment type="caution">
    <text evidence="6">The sequence shown here is derived from an EMBL/GenBank/DDBJ whole genome shotgun (WGS) entry which is preliminary data.</text>
</comment>
<feature type="binding site" evidence="4">
    <location>
        <position position="384"/>
    </location>
    <ligand>
        <name>Zn(2+)</name>
        <dbReference type="ChEBI" id="CHEBI:29105"/>
    </ligand>
</feature>
<evidence type="ECO:0000256" key="1">
    <source>
        <dbReference type="ARBA" id="ARBA00012928"/>
    </source>
</evidence>
<feature type="active site" description="Proton acceptor" evidence="4">
    <location>
        <position position="372"/>
    </location>
</feature>
<evidence type="ECO:0000256" key="2">
    <source>
        <dbReference type="ARBA" id="ARBA00022679"/>
    </source>
</evidence>
<protein>
    <recommendedName>
        <fullName evidence="1">protein acetyllysine N-acetyltransferase</fullName>
        <ecNumber evidence="1">2.3.1.286</ecNumber>
    </recommendedName>
</protein>
<reference evidence="6 7" key="1">
    <citation type="submission" date="2021-02" db="EMBL/GenBank/DDBJ databases">
        <authorList>
            <person name="Vanwijnsberghe S."/>
        </authorList>
    </citation>
    <scope>NUCLEOTIDE SEQUENCE [LARGE SCALE GENOMIC DNA]</scope>
    <source>
        <strain evidence="6 7">LMG 31837</strain>
    </source>
</reference>